<feature type="region of interest" description="Disordered" evidence="1">
    <location>
        <begin position="93"/>
        <end position="114"/>
    </location>
</feature>
<dbReference type="EMBL" id="JAINUF010000005">
    <property type="protein sequence ID" value="KAJ8359512.1"/>
    <property type="molecule type" value="Genomic_DNA"/>
</dbReference>
<feature type="region of interest" description="Disordered" evidence="1">
    <location>
        <begin position="41"/>
        <end position="72"/>
    </location>
</feature>
<evidence type="ECO:0000313" key="3">
    <source>
        <dbReference type="Proteomes" id="UP001152622"/>
    </source>
</evidence>
<dbReference type="AlphaFoldDB" id="A0A9Q1FID9"/>
<gene>
    <name evidence="2" type="ORF">SKAU_G00160370</name>
</gene>
<evidence type="ECO:0000313" key="2">
    <source>
        <dbReference type="EMBL" id="KAJ8359512.1"/>
    </source>
</evidence>
<sequence length="114" mass="12832">MGTFERSDPMCNPREVWYRGERPQTCSRGRLQPLLKRCLRLPPKAQQKVRGHPEIRPRGPRSEHGVGIPGASKDKPFCSCDFLRYSGRQSPIQEAAPAIPPSTPPAALRCQNRD</sequence>
<evidence type="ECO:0000256" key="1">
    <source>
        <dbReference type="SAM" id="MobiDB-lite"/>
    </source>
</evidence>
<keyword evidence="3" id="KW-1185">Reference proteome</keyword>
<name>A0A9Q1FID9_SYNKA</name>
<proteinExistence type="predicted"/>
<reference evidence="2" key="1">
    <citation type="journal article" date="2023" name="Science">
        <title>Genome structures resolve the early diversification of teleost fishes.</title>
        <authorList>
            <person name="Parey E."/>
            <person name="Louis A."/>
            <person name="Montfort J."/>
            <person name="Bouchez O."/>
            <person name="Roques C."/>
            <person name="Iampietro C."/>
            <person name="Lluch J."/>
            <person name="Castinel A."/>
            <person name="Donnadieu C."/>
            <person name="Desvignes T."/>
            <person name="Floi Bucao C."/>
            <person name="Jouanno E."/>
            <person name="Wen M."/>
            <person name="Mejri S."/>
            <person name="Dirks R."/>
            <person name="Jansen H."/>
            <person name="Henkel C."/>
            <person name="Chen W.J."/>
            <person name="Zahm M."/>
            <person name="Cabau C."/>
            <person name="Klopp C."/>
            <person name="Thompson A.W."/>
            <person name="Robinson-Rechavi M."/>
            <person name="Braasch I."/>
            <person name="Lecointre G."/>
            <person name="Bobe J."/>
            <person name="Postlethwait J.H."/>
            <person name="Berthelot C."/>
            <person name="Roest Crollius H."/>
            <person name="Guiguen Y."/>
        </authorList>
    </citation>
    <scope>NUCLEOTIDE SEQUENCE</scope>
    <source>
        <strain evidence="2">WJC10195</strain>
    </source>
</reference>
<dbReference type="Proteomes" id="UP001152622">
    <property type="component" value="Chromosome 5"/>
</dbReference>
<accession>A0A9Q1FID9</accession>
<organism evidence="2 3">
    <name type="scientific">Synaphobranchus kaupii</name>
    <name type="common">Kaup's arrowtooth eel</name>
    <dbReference type="NCBI Taxonomy" id="118154"/>
    <lineage>
        <taxon>Eukaryota</taxon>
        <taxon>Metazoa</taxon>
        <taxon>Chordata</taxon>
        <taxon>Craniata</taxon>
        <taxon>Vertebrata</taxon>
        <taxon>Euteleostomi</taxon>
        <taxon>Actinopterygii</taxon>
        <taxon>Neopterygii</taxon>
        <taxon>Teleostei</taxon>
        <taxon>Anguilliformes</taxon>
        <taxon>Synaphobranchidae</taxon>
        <taxon>Synaphobranchus</taxon>
    </lineage>
</organism>
<comment type="caution">
    <text evidence="2">The sequence shown here is derived from an EMBL/GenBank/DDBJ whole genome shotgun (WGS) entry which is preliminary data.</text>
</comment>
<feature type="compositionally biased region" description="Basic and acidic residues" evidence="1">
    <location>
        <begin position="51"/>
        <end position="64"/>
    </location>
</feature>
<protein>
    <submittedName>
        <fullName evidence="2">Uncharacterized protein</fullName>
    </submittedName>
</protein>